<keyword evidence="3" id="KW-1185">Reference proteome</keyword>
<proteinExistence type="predicted"/>
<organism evidence="3 4">
    <name type="scientific">Aplysia californica</name>
    <name type="common">California sea hare</name>
    <dbReference type="NCBI Taxonomy" id="6500"/>
    <lineage>
        <taxon>Eukaryota</taxon>
        <taxon>Metazoa</taxon>
        <taxon>Spiralia</taxon>
        <taxon>Lophotrochozoa</taxon>
        <taxon>Mollusca</taxon>
        <taxon>Gastropoda</taxon>
        <taxon>Heterobranchia</taxon>
        <taxon>Euthyneura</taxon>
        <taxon>Tectipleura</taxon>
        <taxon>Aplysiida</taxon>
        <taxon>Aplysioidea</taxon>
        <taxon>Aplysiidae</taxon>
        <taxon>Aplysia</taxon>
    </lineage>
</organism>
<reference evidence="4" key="1">
    <citation type="submission" date="2025-08" db="UniProtKB">
        <authorList>
            <consortium name="RefSeq"/>
        </authorList>
    </citation>
    <scope>IDENTIFICATION</scope>
</reference>
<dbReference type="GeneID" id="101849559"/>
<evidence type="ECO:0000256" key="2">
    <source>
        <dbReference type="SAM" id="SignalP"/>
    </source>
</evidence>
<dbReference type="PROSITE" id="PS51257">
    <property type="entry name" value="PROKAR_LIPOPROTEIN"/>
    <property type="match status" value="1"/>
</dbReference>
<sequence>MLLLKVVVLCVALTSCLAAPSLSKRGRLMDLSTYWETLQKLRDHSNGKTNGNGNDEQTRSTEKPIFTEEQIREILHILDIKLTKRNLDFLKNPDVIEKMKEYLRNNGGLMISRSIDEDLYGAPLTHSQIMDLIEEHIGKRSSSSWFEEFYGKPLTTQQVYDQIIKPQLGKRSDLYGSPLTHAQIMDLVRQHGETVF</sequence>
<gene>
    <name evidence="4" type="primary">LOC101849559</name>
</gene>
<dbReference type="Proteomes" id="UP000694888">
    <property type="component" value="Unplaced"/>
</dbReference>
<name>A0ABM1VYS5_APLCA</name>
<keyword evidence="2" id="KW-0732">Signal</keyword>
<evidence type="ECO:0000256" key="1">
    <source>
        <dbReference type="SAM" id="MobiDB-lite"/>
    </source>
</evidence>
<feature type="signal peptide" evidence="2">
    <location>
        <begin position="1"/>
        <end position="18"/>
    </location>
</feature>
<evidence type="ECO:0000313" key="4">
    <source>
        <dbReference type="RefSeq" id="XP_035827568.1"/>
    </source>
</evidence>
<dbReference type="RefSeq" id="XP_035827568.1">
    <property type="nucleotide sequence ID" value="XM_035971675.1"/>
</dbReference>
<evidence type="ECO:0000313" key="3">
    <source>
        <dbReference type="Proteomes" id="UP000694888"/>
    </source>
</evidence>
<feature type="chain" id="PRO_5047512685" evidence="2">
    <location>
        <begin position="19"/>
        <end position="196"/>
    </location>
</feature>
<feature type="region of interest" description="Disordered" evidence="1">
    <location>
        <begin position="42"/>
        <end position="61"/>
    </location>
</feature>
<protein>
    <submittedName>
        <fullName evidence="4">Uncharacterized protein LOC101849559</fullName>
    </submittedName>
</protein>
<accession>A0ABM1VYS5</accession>